<evidence type="ECO:0000256" key="1">
    <source>
        <dbReference type="ARBA" id="ARBA00004308"/>
    </source>
</evidence>
<dbReference type="Pfam" id="PF13379">
    <property type="entry name" value="NMT1_2"/>
    <property type="match status" value="1"/>
</dbReference>
<dbReference type="KEGG" id="vin:AKJ08_1983"/>
<keyword evidence="8" id="KW-0472">Membrane</keyword>
<dbReference type="SUPFAM" id="SSF53850">
    <property type="entry name" value="Periplasmic binding protein-like II"/>
    <property type="match status" value="1"/>
</dbReference>
<keyword evidence="6" id="KW-0997">Cell inner membrane</keyword>
<evidence type="ECO:0000256" key="4">
    <source>
        <dbReference type="ARBA" id="ARBA00022448"/>
    </source>
</evidence>
<dbReference type="PATRIC" id="fig|1391653.3.peg.2073"/>
<evidence type="ECO:0000256" key="6">
    <source>
        <dbReference type="ARBA" id="ARBA00022519"/>
    </source>
</evidence>
<dbReference type="OrthoDB" id="9815602at2"/>
<evidence type="ECO:0000313" key="10">
    <source>
        <dbReference type="Proteomes" id="UP000055590"/>
    </source>
</evidence>
<keyword evidence="10" id="KW-1185">Reference proteome</keyword>
<name>A0A0K1PDV0_9BACT</name>
<dbReference type="PANTHER" id="PTHR30024:SF47">
    <property type="entry name" value="TAURINE-BINDING PERIPLASMIC PROTEIN"/>
    <property type="match status" value="1"/>
</dbReference>
<comment type="subcellular location">
    <subcellularLocation>
        <location evidence="1">Endomembrane system</location>
    </subcellularLocation>
    <subcellularLocation>
        <location evidence="2">Periplasm</location>
    </subcellularLocation>
</comment>
<keyword evidence="4" id="KW-0813">Transport</keyword>
<dbReference type="GO" id="GO:0012505">
    <property type="term" value="C:endomembrane system"/>
    <property type="evidence" value="ECO:0007669"/>
    <property type="project" value="UniProtKB-SubCell"/>
</dbReference>
<gene>
    <name evidence="9" type="ORF">AKJ08_1983</name>
</gene>
<evidence type="ECO:0000256" key="8">
    <source>
        <dbReference type="ARBA" id="ARBA00023136"/>
    </source>
</evidence>
<evidence type="ECO:0000256" key="7">
    <source>
        <dbReference type="ARBA" id="ARBA00022729"/>
    </source>
</evidence>
<dbReference type="GO" id="GO:0042597">
    <property type="term" value="C:periplasmic space"/>
    <property type="evidence" value="ECO:0007669"/>
    <property type="project" value="UniProtKB-SubCell"/>
</dbReference>
<dbReference type="Gene3D" id="3.40.190.10">
    <property type="entry name" value="Periplasmic binding protein-like II"/>
    <property type="match status" value="2"/>
</dbReference>
<organism evidence="9 10">
    <name type="scientific">Vulgatibacter incomptus</name>
    <dbReference type="NCBI Taxonomy" id="1391653"/>
    <lineage>
        <taxon>Bacteria</taxon>
        <taxon>Pseudomonadati</taxon>
        <taxon>Myxococcota</taxon>
        <taxon>Myxococcia</taxon>
        <taxon>Myxococcales</taxon>
        <taxon>Cystobacterineae</taxon>
        <taxon>Vulgatibacteraceae</taxon>
        <taxon>Vulgatibacter</taxon>
    </lineage>
</organism>
<comment type="similarity">
    <text evidence="3">Belongs to the bacterial solute-binding protein SsuA/TauA family.</text>
</comment>
<dbReference type="Proteomes" id="UP000055590">
    <property type="component" value="Chromosome"/>
</dbReference>
<accession>A0A0K1PDV0</accession>
<keyword evidence="7" id="KW-0732">Signal</keyword>
<reference evidence="9 10" key="1">
    <citation type="submission" date="2015-08" db="EMBL/GenBank/DDBJ databases">
        <authorList>
            <person name="Babu N.S."/>
            <person name="Beckwith C.J."/>
            <person name="Beseler K.G."/>
            <person name="Brison A."/>
            <person name="Carone J.V."/>
            <person name="Caskin T.P."/>
            <person name="Diamond M."/>
            <person name="Durham M.E."/>
            <person name="Foxe J.M."/>
            <person name="Go M."/>
            <person name="Henderson B.A."/>
            <person name="Jones I.B."/>
            <person name="McGettigan J.A."/>
            <person name="Micheletti S.J."/>
            <person name="Nasrallah M.E."/>
            <person name="Ortiz D."/>
            <person name="Piller C.R."/>
            <person name="Privatt S.R."/>
            <person name="Schneider S.L."/>
            <person name="Sharp S."/>
            <person name="Smith T.C."/>
            <person name="Stanton J.D."/>
            <person name="Ullery H.E."/>
            <person name="Wilson R.J."/>
            <person name="Serrano M.G."/>
            <person name="Buck G."/>
            <person name="Lee V."/>
            <person name="Wang Y."/>
            <person name="Carvalho R."/>
            <person name="Voegtly L."/>
            <person name="Shi R."/>
            <person name="Duckworth R."/>
            <person name="Johnson A."/>
            <person name="Loviza R."/>
            <person name="Walstead R."/>
            <person name="Shah Z."/>
            <person name="Kiflezghi M."/>
            <person name="Wade K."/>
            <person name="Ball S.L."/>
            <person name="Bradley K.W."/>
            <person name="Asai D.J."/>
            <person name="Bowman C.A."/>
            <person name="Russell D.A."/>
            <person name="Pope W.H."/>
            <person name="Jacobs-Sera D."/>
            <person name="Hendrix R.W."/>
            <person name="Hatfull G.F."/>
        </authorList>
    </citation>
    <scope>NUCLEOTIDE SEQUENCE [LARGE SCALE GENOMIC DNA]</scope>
    <source>
        <strain evidence="9 10">DSM 27710</strain>
    </source>
</reference>
<keyword evidence="5" id="KW-1003">Cell membrane</keyword>
<dbReference type="CDD" id="cd13553">
    <property type="entry name" value="PBP2_NrtA_CpmA_like"/>
    <property type="match status" value="1"/>
</dbReference>
<evidence type="ECO:0000256" key="5">
    <source>
        <dbReference type="ARBA" id="ARBA00022475"/>
    </source>
</evidence>
<dbReference type="PANTHER" id="PTHR30024">
    <property type="entry name" value="ALIPHATIC SULFONATES-BINDING PROTEIN-RELATED"/>
    <property type="match status" value="1"/>
</dbReference>
<sequence length="324" mass="35252">MWIVAWIVALAIAFAGCTRDRDPHDRDGRRVFRVGVMPNMTHAPGLLGFQSGLFRERLGNDVVVKDRVFTAGPSVIEALFAGDLDVAYIGPNPAVNGYFRSNGKALRLIAGAASGGAALVVKPRIHGPQDLVGEKVASPAIANTQDVSLRFWLRDYGLKAKSAGGNVEVLPVTPADIFSLFGRDRLAAAWVPEPWVSRLVLEAGGVVLVDERSLWPDGKFPTTVVIASTDALKARPDLVDRFLAANREAIRRLQEDPGPSRSQVQQWLNDKGKKLRPDVVKRAFDNITFTDDPLFPQIQVLARRAVVLGDLPTDEGIEGIRSPP</sequence>
<proteinExistence type="inferred from homology"/>
<evidence type="ECO:0000313" key="9">
    <source>
        <dbReference type="EMBL" id="AKU91596.1"/>
    </source>
</evidence>
<evidence type="ECO:0000256" key="3">
    <source>
        <dbReference type="ARBA" id="ARBA00010742"/>
    </source>
</evidence>
<dbReference type="InterPro" id="IPR044527">
    <property type="entry name" value="NrtA/CpmA_ABC-bd_dom"/>
</dbReference>
<dbReference type="STRING" id="1391653.AKJ08_1983"/>
<evidence type="ECO:0000256" key="2">
    <source>
        <dbReference type="ARBA" id="ARBA00004418"/>
    </source>
</evidence>
<dbReference type="AlphaFoldDB" id="A0A0K1PDV0"/>
<protein>
    <submittedName>
        <fullName evidence="9">ABC-type putative sulfate transporter, periplasmic binding protein</fullName>
    </submittedName>
</protein>
<dbReference type="EMBL" id="CP012332">
    <property type="protein sequence ID" value="AKU91596.1"/>
    <property type="molecule type" value="Genomic_DNA"/>
</dbReference>